<dbReference type="PANTHER" id="PTHR30561">
    <property type="entry name" value="SMR FAMILY PROTON-DEPENDENT DRUG EFFLUX TRANSPORTER SUGE"/>
    <property type="match status" value="1"/>
</dbReference>
<dbReference type="InterPro" id="IPR045324">
    <property type="entry name" value="Small_multidrug_res"/>
</dbReference>
<name>A0A4P6JK10_KTERU</name>
<evidence type="ECO:0000256" key="2">
    <source>
        <dbReference type="ARBA" id="ARBA00022448"/>
    </source>
</evidence>
<dbReference type="InterPro" id="IPR000390">
    <property type="entry name" value="Small_drug/metabolite_transptr"/>
</dbReference>
<evidence type="ECO:0000256" key="4">
    <source>
        <dbReference type="ARBA" id="ARBA00022692"/>
    </source>
</evidence>
<keyword evidence="5 8" id="KW-1133">Transmembrane helix</keyword>
<organism evidence="9 10">
    <name type="scientific">Ktedonosporobacter rubrisoli</name>
    <dbReference type="NCBI Taxonomy" id="2509675"/>
    <lineage>
        <taxon>Bacteria</taxon>
        <taxon>Bacillati</taxon>
        <taxon>Chloroflexota</taxon>
        <taxon>Ktedonobacteria</taxon>
        <taxon>Ktedonobacterales</taxon>
        <taxon>Ktedonosporobacteraceae</taxon>
        <taxon>Ktedonosporobacter</taxon>
    </lineage>
</organism>
<accession>A0A4P6JK10</accession>
<evidence type="ECO:0000256" key="7">
    <source>
        <dbReference type="RuleBase" id="RU003942"/>
    </source>
</evidence>
<evidence type="ECO:0000256" key="3">
    <source>
        <dbReference type="ARBA" id="ARBA00022475"/>
    </source>
</evidence>
<evidence type="ECO:0000256" key="8">
    <source>
        <dbReference type="SAM" id="Phobius"/>
    </source>
</evidence>
<dbReference type="InterPro" id="IPR037185">
    <property type="entry name" value="EmrE-like"/>
</dbReference>
<keyword evidence="4 7" id="KW-0812">Transmembrane</keyword>
<keyword evidence="10" id="KW-1185">Reference proteome</keyword>
<gene>
    <name evidence="9" type="ORF">EPA93_04475</name>
</gene>
<evidence type="ECO:0000313" key="10">
    <source>
        <dbReference type="Proteomes" id="UP000290365"/>
    </source>
</evidence>
<feature type="transmembrane region" description="Helical" evidence="8">
    <location>
        <begin position="31"/>
        <end position="49"/>
    </location>
</feature>
<sequence length="108" mass="11508">MKKKLAWPFVIIGGALEIVWASGFKYEAIPPIVVLVALLVSFDLFVRACKVIPVGTAYAVFVGMGTIGTTIVEGLFSAQSFNLVKVPIILFLLLCLVGLKLTSGEGAH</sequence>
<dbReference type="OrthoDB" id="21828at2"/>
<dbReference type="EMBL" id="CP035758">
    <property type="protein sequence ID" value="QBD75292.1"/>
    <property type="molecule type" value="Genomic_DNA"/>
</dbReference>
<evidence type="ECO:0000256" key="1">
    <source>
        <dbReference type="ARBA" id="ARBA00004651"/>
    </source>
</evidence>
<feature type="transmembrane region" description="Helical" evidence="8">
    <location>
        <begin position="84"/>
        <end position="102"/>
    </location>
</feature>
<protein>
    <recommendedName>
        <fullName evidence="11">Multidrug efflux SMR transporter</fullName>
    </recommendedName>
</protein>
<comment type="subcellular location">
    <subcellularLocation>
        <location evidence="1 7">Cell membrane</location>
        <topology evidence="1 7">Multi-pass membrane protein</topology>
    </subcellularLocation>
</comment>
<dbReference type="KEGG" id="kbs:EPA93_04475"/>
<evidence type="ECO:0008006" key="11">
    <source>
        <dbReference type="Google" id="ProtNLM"/>
    </source>
</evidence>
<dbReference type="Pfam" id="PF00893">
    <property type="entry name" value="Multi_Drug_Res"/>
    <property type="match status" value="1"/>
</dbReference>
<dbReference type="SUPFAM" id="SSF103481">
    <property type="entry name" value="Multidrug resistance efflux transporter EmrE"/>
    <property type="match status" value="1"/>
</dbReference>
<dbReference type="PANTHER" id="PTHR30561:SF0">
    <property type="entry name" value="GUANIDINIUM EXPORTER"/>
    <property type="match status" value="1"/>
</dbReference>
<keyword evidence="6 8" id="KW-0472">Membrane</keyword>
<dbReference type="Proteomes" id="UP000290365">
    <property type="component" value="Chromosome"/>
</dbReference>
<feature type="transmembrane region" description="Helical" evidence="8">
    <location>
        <begin position="56"/>
        <end position="78"/>
    </location>
</feature>
<keyword evidence="2" id="KW-0813">Transport</keyword>
<dbReference type="RefSeq" id="WP_129885891.1">
    <property type="nucleotide sequence ID" value="NZ_CP035758.1"/>
</dbReference>
<comment type="similarity">
    <text evidence="7">Belongs to the drug/metabolite transporter (DMT) superfamily. Small multidrug resistance (SMR) (TC 2.A.7.1) family.</text>
</comment>
<keyword evidence="3" id="KW-1003">Cell membrane</keyword>
<dbReference type="GO" id="GO:0022857">
    <property type="term" value="F:transmembrane transporter activity"/>
    <property type="evidence" value="ECO:0007669"/>
    <property type="project" value="InterPro"/>
</dbReference>
<proteinExistence type="inferred from homology"/>
<dbReference type="AlphaFoldDB" id="A0A4P6JK10"/>
<evidence type="ECO:0000256" key="6">
    <source>
        <dbReference type="ARBA" id="ARBA00023136"/>
    </source>
</evidence>
<evidence type="ECO:0000256" key="5">
    <source>
        <dbReference type="ARBA" id="ARBA00022989"/>
    </source>
</evidence>
<dbReference type="Gene3D" id="1.10.3730.20">
    <property type="match status" value="1"/>
</dbReference>
<evidence type="ECO:0000313" key="9">
    <source>
        <dbReference type="EMBL" id="QBD75292.1"/>
    </source>
</evidence>
<reference evidence="9 10" key="1">
    <citation type="submission" date="2019-01" db="EMBL/GenBank/DDBJ databases">
        <title>Ktedonosporobacter rubrisoli SCAWS-G2.</title>
        <authorList>
            <person name="Huang Y."/>
            <person name="Yan B."/>
        </authorList>
    </citation>
    <scope>NUCLEOTIDE SEQUENCE [LARGE SCALE GENOMIC DNA]</scope>
    <source>
        <strain evidence="9 10">SCAWS-G2</strain>
    </source>
</reference>
<dbReference type="GO" id="GO:0005886">
    <property type="term" value="C:plasma membrane"/>
    <property type="evidence" value="ECO:0007669"/>
    <property type="project" value="UniProtKB-SubCell"/>
</dbReference>